<evidence type="ECO:0000313" key="2">
    <source>
        <dbReference type="EMBL" id="QDT07057.1"/>
    </source>
</evidence>
<dbReference type="Pfam" id="PF09348">
    <property type="entry name" value="DUF1990"/>
    <property type="match status" value="1"/>
</dbReference>
<dbReference type="InterPro" id="IPR018960">
    <property type="entry name" value="DUF1990"/>
</dbReference>
<sequence length="163" mass="18780">MLAWKHFDVGWAEALPTTTSIREGEHIAICARVPGVWALAACRIIDVFDEDSPSSNRFGYSFGTLPGHPEQGEERFEILCGADNIVTYRITAFFRPNYLSARLAWPYFRYRFNQFRRQSTDAMRCCVQSSTALKIDSMGSLPWSHRFITMQTDSHHRLSQRPK</sequence>
<protein>
    <recommendedName>
        <fullName evidence="1">DUF1990 domain-containing protein</fullName>
    </recommendedName>
</protein>
<dbReference type="AlphaFoldDB" id="A0A517NIU2"/>
<dbReference type="Proteomes" id="UP000318538">
    <property type="component" value="Chromosome"/>
</dbReference>
<evidence type="ECO:0000313" key="3">
    <source>
        <dbReference type="Proteomes" id="UP000318538"/>
    </source>
</evidence>
<proteinExistence type="predicted"/>
<reference evidence="2 3" key="1">
    <citation type="submission" date="2019-02" db="EMBL/GenBank/DDBJ databases">
        <title>Deep-cultivation of Planctomycetes and their phenomic and genomic characterization uncovers novel biology.</title>
        <authorList>
            <person name="Wiegand S."/>
            <person name="Jogler M."/>
            <person name="Boedeker C."/>
            <person name="Pinto D."/>
            <person name="Vollmers J."/>
            <person name="Rivas-Marin E."/>
            <person name="Kohn T."/>
            <person name="Peeters S.H."/>
            <person name="Heuer A."/>
            <person name="Rast P."/>
            <person name="Oberbeckmann S."/>
            <person name="Bunk B."/>
            <person name="Jeske O."/>
            <person name="Meyerdierks A."/>
            <person name="Storesund J.E."/>
            <person name="Kallscheuer N."/>
            <person name="Luecker S."/>
            <person name="Lage O.M."/>
            <person name="Pohl T."/>
            <person name="Merkel B.J."/>
            <person name="Hornburger P."/>
            <person name="Mueller R.-W."/>
            <person name="Bruemmer F."/>
            <person name="Labrenz M."/>
            <person name="Spormann A.M."/>
            <person name="Op den Camp H."/>
            <person name="Overmann J."/>
            <person name="Amann R."/>
            <person name="Jetten M.S.M."/>
            <person name="Mascher T."/>
            <person name="Medema M.H."/>
            <person name="Devos D.P."/>
            <person name="Kaster A.-K."/>
            <person name="Ovreas L."/>
            <person name="Rohde M."/>
            <person name="Galperin M.Y."/>
            <person name="Jogler C."/>
        </authorList>
    </citation>
    <scope>NUCLEOTIDE SEQUENCE [LARGE SCALE GENOMIC DNA]</scope>
    <source>
        <strain evidence="2 3">K22_7</strain>
    </source>
</reference>
<name>A0A517NIU2_9BACT</name>
<organism evidence="2 3">
    <name type="scientific">Rubripirellula lacrimiformis</name>
    <dbReference type="NCBI Taxonomy" id="1930273"/>
    <lineage>
        <taxon>Bacteria</taxon>
        <taxon>Pseudomonadati</taxon>
        <taxon>Planctomycetota</taxon>
        <taxon>Planctomycetia</taxon>
        <taxon>Pirellulales</taxon>
        <taxon>Pirellulaceae</taxon>
        <taxon>Rubripirellula</taxon>
    </lineage>
</organism>
<keyword evidence="3" id="KW-1185">Reference proteome</keyword>
<gene>
    <name evidence="2" type="ORF">K227x_54820</name>
</gene>
<accession>A0A517NIU2</accession>
<dbReference type="KEGG" id="rlc:K227x_54820"/>
<dbReference type="EMBL" id="CP036525">
    <property type="protein sequence ID" value="QDT07057.1"/>
    <property type="molecule type" value="Genomic_DNA"/>
</dbReference>
<dbReference type="PANTHER" id="PTHR34202:SF1">
    <property type="entry name" value="UPF0548 PROTEIN"/>
    <property type="match status" value="1"/>
</dbReference>
<evidence type="ECO:0000259" key="1">
    <source>
        <dbReference type="Pfam" id="PF09348"/>
    </source>
</evidence>
<dbReference type="PANTHER" id="PTHR34202">
    <property type="entry name" value="UPF0548 PROTEIN"/>
    <property type="match status" value="1"/>
</dbReference>
<feature type="domain" description="DUF1990" evidence="1">
    <location>
        <begin position="2"/>
        <end position="121"/>
    </location>
</feature>